<feature type="region of interest" description="Disordered" evidence="1">
    <location>
        <begin position="196"/>
        <end position="224"/>
    </location>
</feature>
<protein>
    <submittedName>
        <fullName evidence="2">Uncharacterized protein</fullName>
    </submittedName>
</protein>
<dbReference type="GeneID" id="27690151"/>
<feature type="region of interest" description="Disordered" evidence="1">
    <location>
        <begin position="1"/>
        <end position="50"/>
    </location>
</feature>
<dbReference type="InParanoid" id="A0A0L0HA54"/>
<name>A0A0L0HA54_SPIPD</name>
<evidence type="ECO:0000256" key="1">
    <source>
        <dbReference type="SAM" id="MobiDB-lite"/>
    </source>
</evidence>
<dbReference type="VEuPathDB" id="FungiDB:SPPG_06882"/>
<dbReference type="AlphaFoldDB" id="A0A0L0HA54"/>
<feature type="compositionally biased region" description="Pro residues" evidence="1">
    <location>
        <begin position="371"/>
        <end position="383"/>
    </location>
</feature>
<reference evidence="2 3" key="1">
    <citation type="submission" date="2009-08" db="EMBL/GenBank/DDBJ databases">
        <title>The Genome Sequence of Spizellomyces punctatus strain DAOM BR117.</title>
        <authorList>
            <consortium name="The Broad Institute Genome Sequencing Platform"/>
            <person name="Russ C."/>
            <person name="Cuomo C."/>
            <person name="Shea T."/>
            <person name="Young S.K."/>
            <person name="Zeng Q."/>
            <person name="Koehrsen M."/>
            <person name="Haas B."/>
            <person name="Borodovsky M."/>
            <person name="Guigo R."/>
            <person name="Alvarado L."/>
            <person name="Berlin A."/>
            <person name="Bochicchio J."/>
            <person name="Borenstein D."/>
            <person name="Chapman S."/>
            <person name="Chen Z."/>
            <person name="Engels R."/>
            <person name="Freedman E."/>
            <person name="Gellesch M."/>
            <person name="Goldberg J."/>
            <person name="Griggs A."/>
            <person name="Gujja S."/>
            <person name="Heiman D."/>
            <person name="Hepburn T."/>
            <person name="Howarth C."/>
            <person name="Jen D."/>
            <person name="Larson L."/>
            <person name="Lewis B."/>
            <person name="Mehta T."/>
            <person name="Park D."/>
            <person name="Pearson M."/>
            <person name="Roberts A."/>
            <person name="Saif S."/>
            <person name="Shenoy N."/>
            <person name="Sisk P."/>
            <person name="Stolte C."/>
            <person name="Sykes S."/>
            <person name="Thomson T."/>
            <person name="Walk T."/>
            <person name="White J."/>
            <person name="Yandava C."/>
            <person name="Burger G."/>
            <person name="Gray M.W."/>
            <person name="Holland P.W.H."/>
            <person name="King N."/>
            <person name="Lang F.B.F."/>
            <person name="Roger A.J."/>
            <person name="Ruiz-Trillo I."/>
            <person name="Lander E."/>
            <person name="Nusbaum C."/>
        </authorList>
    </citation>
    <scope>NUCLEOTIDE SEQUENCE [LARGE SCALE GENOMIC DNA]</scope>
    <source>
        <strain evidence="2 3">DAOM BR117</strain>
    </source>
</reference>
<accession>A0A0L0HA54</accession>
<evidence type="ECO:0000313" key="2">
    <source>
        <dbReference type="EMBL" id="KNC97891.1"/>
    </source>
</evidence>
<dbReference type="RefSeq" id="XP_016605931.1">
    <property type="nucleotide sequence ID" value="XM_016755075.1"/>
</dbReference>
<feature type="compositionally biased region" description="Basic residues" evidence="1">
    <location>
        <begin position="20"/>
        <end position="32"/>
    </location>
</feature>
<feature type="region of interest" description="Disordered" evidence="1">
    <location>
        <begin position="305"/>
        <end position="490"/>
    </location>
</feature>
<proteinExistence type="predicted"/>
<dbReference type="Proteomes" id="UP000053201">
    <property type="component" value="Unassembled WGS sequence"/>
</dbReference>
<feature type="compositionally biased region" description="Polar residues" evidence="1">
    <location>
        <begin position="410"/>
        <end position="419"/>
    </location>
</feature>
<sequence>MQSTSRKSSAGQQRSDIIQRRSRHGSGRKHEHYKSPPGSGKHEEGSPMQSYLPILHADLLRFKTSNNVPVLPPIDSDASVSQSSAGISRVKSEGSFGNAVKRGIVDDGEGWKKAWWSDKDVGTGTELGNVSRTGRTDLPMESARRAASAGERAKSAKIPNSSVRSSVVGYGKGTSRPTSARGMDTSQVDMTIVGGTPPLVATSPSPSPRRSITSPQSHMLGNQQVQPRTQSVFFFNNDPDVGSNTFAASYANLVSDDNVTDSGSFFFKADRDMQFDLQEATTFMRVLQKESRVRFVALDNDTARVNGSEQGERTGGRVGSAPRDGSARALSRRARKKDIQSMEFNEIPAQLESSKPDVTTDDVVMDEREPSPLPPLSIAPEPPLDPEPEQEPEMIIQEIEQTVEVAETTPIPQSESSTVDEMPTREPTPPLPAPEPEQEPAPVISVPEEHPPTPQPPEDFTPGYFFMGEPSSIPSSVRPDFSRPVTAKEIGERICETN</sequence>
<feature type="compositionally biased region" description="Low complexity" evidence="1">
    <location>
        <begin position="202"/>
        <end position="217"/>
    </location>
</feature>
<gene>
    <name evidence="2" type="ORF">SPPG_06882</name>
</gene>
<feature type="region of interest" description="Disordered" evidence="1">
    <location>
        <begin position="126"/>
        <end position="182"/>
    </location>
</feature>
<keyword evidence="3" id="KW-1185">Reference proteome</keyword>
<evidence type="ECO:0000313" key="3">
    <source>
        <dbReference type="Proteomes" id="UP000053201"/>
    </source>
</evidence>
<organism evidence="2 3">
    <name type="scientific">Spizellomyces punctatus (strain DAOM BR117)</name>
    <dbReference type="NCBI Taxonomy" id="645134"/>
    <lineage>
        <taxon>Eukaryota</taxon>
        <taxon>Fungi</taxon>
        <taxon>Fungi incertae sedis</taxon>
        <taxon>Chytridiomycota</taxon>
        <taxon>Chytridiomycota incertae sedis</taxon>
        <taxon>Chytridiomycetes</taxon>
        <taxon>Spizellomycetales</taxon>
        <taxon>Spizellomycetaceae</taxon>
        <taxon>Spizellomyces</taxon>
    </lineage>
</organism>
<feature type="compositionally biased region" description="Pro residues" evidence="1">
    <location>
        <begin position="426"/>
        <end position="435"/>
    </location>
</feature>
<feature type="compositionally biased region" description="Polar residues" evidence="1">
    <location>
        <begin position="1"/>
        <end position="11"/>
    </location>
</feature>
<dbReference type="EMBL" id="KQ257462">
    <property type="protein sequence ID" value="KNC97891.1"/>
    <property type="molecule type" value="Genomic_DNA"/>
</dbReference>
<dbReference type="OrthoDB" id="10436929at2759"/>